<dbReference type="Gene3D" id="1.10.630.10">
    <property type="entry name" value="Cytochrome P450"/>
    <property type="match status" value="1"/>
</dbReference>
<dbReference type="GO" id="GO:0020037">
    <property type="term" value="F:heme binding"/>
    <property type="evidence" value="ECO:0007669"/>
    <property type="project" value="InterPro"/>
</dbReference>
<dbReference type="Pfam" id="PF00067">
    <property type="entry name" value="p450"/>
    <property type="match status" value="1"/>
</dbReference>
<dbReference type="AlphaFoldDB" id="A0A9P7UQJ6"/>
<evidence type="ECO:0000313" key="1">
    <source>
        <dbReference type="EMBL" id="KAG7088204.1"/>
    </source>
</evidence>
<dbReference type="GO" id="GO:0004497">
    <property type="term" value="F:monooxygenase activity"/>
    <property type="evidence" value="ECO:0007669"/>
    <property type="project" value="InterPro"/>
</dbReference>
<comment type="caution">
    <text evidence="1">The sequence shown here is derived from an EMBL/GenBank/DDBJ whole genome shotgun (WGS) entry which is preliminary data.</text>
</comment>
<dbReference type="SUPFAM" id="SSF48264">
    <property type="entry name" value="Cytochrome P450"/>
    <property type="match status" value="1"/>
</dbReference>
<gene>
    <name evidence="1" type="ORF">E1B28_012221</name>
</gene>
<dbReference type="Proteomes" id="UP001049176">
    <property type="component" value="Chromosome 8"/>
</dbReference>
<dbReference type="GeneID" id="66081296"/>
<dbReference type="EMBL" id="CM032188">
    <property type="protein sequence ID" value="KAG7088204.1"/>
    <property type="molecule type" value="Genomic_DNA"/>
</dbReference>
<dbReference type="GO" id="GO:0005506">
    <property type="term" value="F:iron ion binding"/>
    <property type="evidence" value="ECO:0007669"/>
    <property type="project" value="InterPro"/>
</dbReference>
<dbReference type="InterPro" id="IPR001128">
    <property type="entry name" value="Cyt_P450"/>
</dbReference>
<dbReference type="OrthoDB" id="3064928at2759"/>
<dbReference type="InterPro" id="IPR036396">
    <property type="entry name" value="Cyt_P450_sf"/>
</dbReference>
<dbReference type="RefSeq" id="XP_043004675.1">
    <property type="nucleotide sequence ID" value="XM_043157308.1"/>
</dbReference>
<accession>A0A9P7UQJ6</accession>
<reference evidence="1" key="1">
    <citation type="journal article" date="2021" name="Genome Biol. Evol.">
        <title>The assembled and annotated genome of the fairy-ring fungus Marasmius oreades.</title>
        <authorList>
            <person name="Hiltunen M."/>
            <person name="Ament-Velasquez S.L."/>
            <person name="Johannesson H."/>
        </authorList>
    </citation>
    <scope>NUCLEOTIDE SEQUENCE</scope>
    <source>
        <strain evidence="1">03SP1</strain>
    </source>
</reference>
<evidence type="ECO:0000313" key="2">
    <source>
        <dbReference type="Proteomes" id="UP001049176"/>
    </source>
</evidence>
<sequence>MSFKEALSEVSKGVFIKLVCPEWLMGFWEKTRKVKLAFDKLDVCSSTFPVATSIDNLLSALAIYAEKKEEHYNLFSSLMDVNDSPGFGQAPLTEQEVIGNIFIFLIAGHETTAHALAYTLGLLVLY</sequence>
<organism evidence="1 2">
    <name type="scientific">Marasmius oreades</name>
    <name type="common">fairy-ring Marasmius</name>
    <dbReference type="NCBI Taxonomy" id="181124"/>
    <lineage>
        <taxon>Eukaryota</taxon>
        <taxon>Fungi</taxon>
        <taxon>Dikarya</taxon>
        <taxon>Basidiomycota</taxon>
        <taxon>Agaricomycotina</taxon>
        <taxon>Agaricomycetes</taxon>
        <taxon>Agaricomycetidae</taxon>
        <taxon>Agaricales</taxon>
        <taxon>Marasmiineae</taxon>
        <taxon>Marasmiaceae</taxon>
        <taxon>Marasmius</taxon>
    </lineage>
</organism>
<keyword evidence="2" id="KW-1185">Reference proteome</keyword>
<name>A0A9P7UQJ6_9AGAR</name>
<dbReference type="GO" id="GO:0016705">
    <property type="term" value="F:oxidoreductase activity, acting on paired donors, with incorporation or reduction of molecular oxygen"/>
    <property type="evidence" value="ECO:0007669"/>
    <property type="project" value="InterPro"/>
</dbReference>
<proteinExistence type="predicted"/>
<protein>
    <recommendedName>
        <fullName evidence="3">Cytochrome P450</fullName>
    </recommendedName>
</protein>
<dbReference type="KEGG" id="more:E1B28_012221"/>
<evidence type="ECO:0008006" key="3">
    <source>
        <dbReference type="Google" id="ProtNLM"/>
    </source>
</evidence>